<dbReference type="InterPro" id="IPR038770">
    <property type="entry name" value="Na+/solute_symporter_sf"/>
</dbReference>
<feature type="transmembrane region" description="Helical" evidence="8">
    <location>
        <begin position="210"/>
        <end position="231"/>
    </location>
</feature>
<dbReference type="InterPro" id="IPR010399">
    <property type="entry name" value="Tify_dom"/>
</dbReference>
<evidence type="ECO:0000259" key="9">
    <source>
        <dbReference type="PROSITE" id="PS51320"/>
    </source>
</evidence>
<name>A0A8K0MNJ1_9ROSA</name>
<reference evidence="10" key="1">
    <citation type="submission" date="2020-03" db="EMBL/GenBank/DDBJ databases">
        <title>A high-quality chromosome-level genome assembly of a woody plant with both climbing and erect habits, Rhamnella rubrinervis.</title>
        <authorList>
            <person name="Lu Z."/>
            <person name="Yang Y."/>
            <person name="Zhu X."/>
            <person name="Sun Y."/>
        </authorList>
    </citation>
    <scope>NUCLEOTIDE SEQUENCE</scope>
    <source>
        <strain evidence="10">BYM</strain>
        <tissue evidence="10">Leaf</tissue>
    </source>
</reference>
<dbReference type="PANTHER" id="PTHR10361:SF66">
    <property type="entry name" value="OS12G0170300 PROTEIN"/>
    <property type="match status" value="1"/>
</dbReference>
<dbReference type="Pfam" id="PF09425">
    <property type="entry name" value="Jas_motif"/>
    <property type="match status" value="1"/>
</dbReference>
<evidence type="ECO:0000256" key="6">
    <source>
        <dbReference type="ARBA" id="ARBA00023136"/>
    </source>
</evidence>
<gene>
    <name evidence="10" type="ORF">FNV43_RR03065</name>
</gene>
<keyword evidence="11" id="KW-1185">Reference proteome</keyword>
<dbReference type="AlphaFoldDB" id="A0A8K0MNJ1"/>
<comment type="subcellular location">
    <subcellularLocation>
        <location evidence="2">Membrane</location>
        <topology evidence="2">Multi-pass membrane protein</topology>
    </subcellularLocation>
    <subcellularLocation>
        <location evidence="1">Plastid</location>
        <location evidence="1">Chloroplast envelope</location>
    </subcellularLocation>
</comment>
<dbReference type="Pfam" id="PF01758">
    <property type="entry name" value="SBF"/>
    <property type="match status" value="1"/>
</dbReference>
<dbReference type="PANTHER" id="PTHR10361">
    <property type="entry name" value="SODIUM-BILE ACID COTRANSPORTER"/>
    <property type="match status" value="1"/>
</dbReference>
<dbReference type="InterPro" id="IPR004710">
    <property type="entry name" value="Bilac:Na_transpt"/>
</dbReference>
<proteinExistence type="inferred from homology"/>
<dbReference type="InterPro" id="IPR018467">
    <property type="entry name" value="CCT_CS"/>
</dbReference>
<dbReference type="OrthoDB" id="203097at2759"/>
<dbReference type="GO" id="GO:0016020">
    <property type="term" value="C:membrane"/>
    <property type="evidence" value="ECO:0007669"/>
    <property type="project" value="UniProtKB-SubCell"/>
</dbReference>
<dbReference type="Pfam" id="PF06200">
    <property type="entry name" value="tify"/>
    <property type="match status" value="1"/>
</dbReference>
<protein>
    <recommendedName>
        <fullName evidence="9">Tify domain-containing protein</fullName>
    </recommendedName>
</protein>
<evidence type="ECO:0000256" key="5">
    <source>
        <dbReference type="ARBA" id="ARBA00022989"/>
    </source>
</evidence>
<feature type="transmembrane region" description="Helical" evidence="8">
    <location>
        <begin position="149"/>
        <end position="166"/>
    </location>
</feature>
<evidence type="ECO:0000313" key="11">
    <source>
        <dbReference type="Proteomes" id="UP000796880"/>
    </source>
</evidence>
<keyword evidence="4 8" id="KW-0812">Transmembrane</keyword>
<accession>A0A8K0MNJ1</accession>
<dbReference type="EMBL" id="VOIH02000002">
    <property type="protein sequence ID" value="KAF3452632.1"/>
    <property type="molecule type" value="Genomic_DNA"/>
</dbReference>
<dbReference type="SMART" id="SM00979">
    <property type="entry name" value="TIFY"/>
    <property type="match status" value="1"/>
</dbReference>
<feature type="transmembrane region" description="Helical" evidence="8">
    <location>
        <begin position="178"/>
        <end position="198"/>
    </location>
</feature>
<evidence type="ECO:0000256" key="4">
    <source>
        <dbReference type="ARBA" id="ARBA00022692"/>
    </source>
</evidence>
<dbReference type="InterPro" id="IPR002657">
    <property type="entry name" value="BilAc:Na_symport/Acr3"/>
</dbReference>
<keyword evidence="6 8" id="KW-0472">Membrane</keyword>
<keyword evidence="5 8" id="KW-1133">Transmembrane helix</keyword>
<feature type="region of interest" description="Disordered" evidence="7">
    <location>
        <begin position="589"/>
        <end position="627"/>
    </location>
</feature>
<feature type="domain" description="Tify" evidence="9">
    <location>
        <begin position="552"/>
        <end position="587"/>
    </location>
</feature>
<comment type="caution">
    <text evidence="10">The sequence shown here is derived from an EMBL/GenBank/DDBJ whole genome shotgun (WGS) entry which is preliminary data.</text>
</comment>
<feature type="transmembrane region" description="Helical" evidence="8">
    <location>
        <begin position="355"/>
        <end position="377"/>
    </location>
</feature>
<evidence type="ECO:0000256" key="1">
    <source>
        <dbReference type="ARBA" id="ARBA00004119"/>
    </source>
</evidence>
<dbReference type="GO" id="GO:0009941">
    <property type="term" value="C:chloroplast envelope"/>
    <property type="evidence" value="ECO:0007669"/>
    <property type="project" value="UniProtKB-SubCell"/>
</dbReference>
<feature type="transmembrane region" description="Helical" evidence="8">
    <location>
        <begin position="302"/>
        <end position="322"/>
    </location>
</feature>
<feature type="transmembrane region" description="Helical" evidence="8">
    <location>
        <begin position="120"/>
        <end position="142"/>
    </location>
</feature>
<dbReference type="Proteomes" id="UP000796880">
    <property type="component" value="Unassembled WGS sequence"/>
</dbReference>
<sequence>MVKVGPVRFPWICVGVDQQSNMIYDTAALRELLTLLLSTMSLSLSHSLSLRLTPFTSSSSPPNSHPRVSLLRIRKPTSYSPPKLTNLPKIRALHEKSDHLPVSQEKSKWENLLNTAASLYPLYVSVGGVVACLKPSAFAWFVKAGPTSYSLSLGLIMLAMGLTLKFNDLIGLFRQRPFSILFGFAAQYTIMPAFGAIISKLLGLSPSLSVGLILLGCCPGGTASNVVTLIARGDVPLSIVMTVCTTLGAVLLTPFLTKILAGTYVPVDAAKLSISTLQVVVAPILIGSYIESTFPAAVKVATPFAPLFAVLASSLLACSVFSENVVRLKASMVSASLTSDSSLMHRAQMILSGELGAVILSVLLLHFIGFFVGYISASVCGFREPQRRAISIEVGMQNSSLGVVLASSHFTSPTVALPAAMSALLFGREDGDSDTEEVQEFVCNEKTIRKLDNEDEHRKNGLTRMRSSSDDMMSQSVCLFRKYLVTKSSQQNMTGKSTMEESHYIKKCWTSSRLPFPSELGRASSRPTSLLERRLLPGWRCSSSNDASDQNKASASSQLTIFHAGLINVYEDVTVDKAHTIMLLAGSSSLSKAASRETPPPPPPKTDVKIKAAPPPPAHSSSLHSVPNKLKAHAGLIPMARRYSLRCFLEKRRGRIINKSPYAPPTAANAD</sequence>
<dbReference type="Gene3D" id="1.20.1530.20">
    <property type="match status" value="1"/>
</dbReference>
<evidence type="ECO:0000313" key="10">
    <source>
        <dbReference type="EMBL" id="KAF3452632.1"/>
    </source>
</evidence>
<comment type="similarity">
    <text evidence="3">Belongs to the bile acid:sodium symporter (BASS) (TC 2.A.28) family.</text>
</comment>
<evidence type="ECO:0000256" key="8">
    <source>
        <dbReference type="SAM" id="Phobius"/>
    </source>
</evidence>
<organism evidence="10 11">
    <name type="scientific">Rhamnella rubrinervis</name>
    <dbReference type="NCBI Taxonomy" id="2594499"/>
    <lineage>
        <taxon>Eukaryota</taxon>
        <taxon>Viridiplantae</taxon>
        <taxon>Streptophyta</taxon>
        <taxon>Embryophyta</taxon>
        <taxon>Tracheophyta</taxon>
        <taxon>Spermatophyta</taxon>
        <taxon>Magnoliopsida</taxon>
        <taxon>eudicotyledons</taxon>
        <taxon>Gunneridae</taxon>
        <taxon>Pentapetalae</taxon>
        <taxon>rosids</taxon>
        <taxon>fabids</taxon>
        <taxon>Rosales</taxon>
        <taxon>Rhamnaceae</taxon>
        <taxon>rhamnoid group</taxon>
        <taxon>Rhamneae</taxon>
        <taxon>Rhamnella</taxon>
    </lineage>
</organism>
<evidence type="ECO:0000256" key="7">
    <source>
        <dbReference type="SAM" id="MobiDB-lite"/>
    </source>
</evidence>
<feature type="transmembrane region" description="Helical" evidence="8">
    <location>
        <begin position="237"/>
        <end position="257"/>
    </location>
</feature>
<evidence type="ECO:0000256" key="3">
    <source>
        <dbReference type="ARBA" id="ARBA00006528"/>
    </source>
</evidence>
<evidence type="ECO:0000256" key="2">
    <source>
        <dbReference type="ARBA" id="ARBA00004141"/>
    </source>
</evidence>
<dbReference type="PROSITE" id="PS51320">
    <property type="entry name" value="TIFY"/>
    <property type="match status" value="1"/>
</dbReference>